<dbReference type="InterPro" id="IPR037360">
    <property type="entry name" value="COMMD9"/>
</dbReference>
<dbReference type="EMBL" id="GISG01215637">
    <property type="protein sequence ID" value="MBA4662361.1"/>
    <property type="molecule type" value="Transcribed_RNA"/>
</dbReference>
<dbReference type="AlphaFoldDB" id="A0A7C9E7R4"/>
<reference evidence="1" key="2">
    <citation type="submission" date="2020-07" db="EMBL/GenBank/DDBJ databases">
        <authorList>
            <person name="Vera ALvarez R."/>
            <person name="Arias-Moreno D.M."/>
            <person name="Jimenez-Jacinto V."/>
            <person name="Jimenez-Bremont J.F."/>
            <person name="Swaminathan K."/>
            <person name="Moose S.P."/>
            <person name="Guerrero-Gonzalez M.L."/>
            <person name="Marino-Ramirez L."/>
            <person name="Landsman D."/>
            <person name="Rodriguez-Kessler M."/>
            <person name="Delgado-Sanchez P."/>
        </authorList>
    </citation>
    <scope>NUCLEOTIDE SEQUENCE</scope>
    <source>
        <tissue evidence="1">Cladode</tissue>
    </source>
</reference>
<organism evidence="1">
    <name type="scientific">Opuntia streptacantha</name>
    <name type="common">Prickly pear cactus</name>
    <name type="synonym">Opuntia cardona</name>
    <dbReference type="NCBI Taxonomy" id="393608"/>
    <lineage>
        <taxon>Eukaryota</taxon>
        <taxon>Viridiplantae</taxon>
        <taxon>Streptophyta</taxon>
        <taxon>Embryophyta</taxon>
        <taxon>Tracheophyta</taxon>
        <taxon>Spermatophyta</taxon>
        <taxon>Magnoliopsida</taxon>
        <taxon>eudicotyledons</taxon>
        <taxon>Gunneridae</taxon>
        <taxon>Pentapetalae</taxon>
        <taxon>Caryophyllales</taxon>
        <taxon>Cactineae</taxon>
        <taxon>Cactaceae</taxon>
        <taxon>Opuntioideae</taxon>
        <taxon>Opuntia</taxon>
    </lineage>
</organism>
<protein>
    <submittedName>
        <fullName evidence="1">Uncharacterized protein</fullName>
    </submittedName>
</protein>
<name>A0A7C9E7R4_OPUST</name>
<reference evidence="1" key="1">
    <citation type="journal article" date="2013" name="J. Plant Res.">
        <title>Effect of fungi and light on seed germination of three Opuntia species from semiarid lands of central Mexico.</title>
        <authorList>
            <person name="Delgado-Sanchez P."/>
            <person name="Jimenez-Bremont J.F."/>
            <person name="Guerrero-Gonzalez Mde L."/>
            <person name="Flores J."/>
        </authorList>
    </citation>
    <scope>NUCLEOTIDE SEQUENCE</scope>
    <source>
        <tissue evidence="1">Cladode</tissue>
    </source>
</reference>
<dbReference type="PANTHER" id="PTHR15663">
    <property type="entry name" value="COMM DOMAIN-CONTAINING PROTEIN 9"/>
    <property type="match status" value="1"/>
</dbReference>
<sequence>MAWIIESDNCTALSAKVAVISLKLQKYGKASPENTEVLFRLTKATLEPMLRSVACICQQPLFDDRAAVINLKVLFSASCKLLMLLVNKKILSKPLKAWAAWHSEKYADRKQAAVFVETERSILFSVFAGEINLQPPQIALILWRA</sequence>
<evidence type="ECO:0000313" key="1">
    <source>
        <dbReference type="EMBL" id="MBA4662361.1"/>
    </source>
</evidence>
<dbReference type="PANTHER" id="PTHR15663:SF6">
    <property type="entry name" value="COMM DOMAIN-CONTAINING PROTEIN-RELATED"/>
    <property type="match status" value="1"/>
</dbReference>
<proteinExistence type="predicted"/>
<accession>A0A7C9E7R4</accession>